<feature type="region of interest" description="Disordered" evidence="1">
    <location>
        <begin position="1"/>
        <end position="20"/>
    </location>
</feature>
<protein>
    <submittedName>
        <fullName evidence="2">Uncharacterized protein</fullName>
    </submittedName>
</protein>
<dbReference type="AlphaFoldDB" id="A0A0G1WM10"/>
<evidence type="ECO:0000313" key="2">
    <source>
        <dbReference type="EMBL" id="KKW19816.1"/>
    </source>
</evidence>
<evidence type="ECO:0000313" key="3">
    <source>
        <dbReference type="Proteomes" id="UP000034201"/>
    </source>
</evidence>
<sequence>MPRTPKGIVKRTIAPQRGKAKRLCDSARFARKSTEAQAYKSKSAVYVPNGNVDIASRKNPPRNEKKNMAAGESARNHKEIIKTVNGGTEKNSGNRKEIHLSPANARSSENTRKTHFEIVMGE</sequence>
<evidence type="ECO:0000256" key="1">
    <source>
        <dbReference type="SAM" id="MobiDB-lite"/>
    </source>
</evidence>
<gene>
    <name evidence="2" type="ORF">UY61_C0049G0018</name>
</gene>
<organism evidence="2 3">
    <name type="scientific">Candidatus Adlerbacteria bacterium GW2011_GWC1_50_9</name>
    <dbReference type="NCBI Taxonomy" id="1618608"/>
    <lineage>
        <taxon>Bacteria</taxon>
        <taxon>Candidatus Adleribacteriota</taxon>
    </lineage>
</organism>
<dbReference type="Proteomes" id="UP000034201">
    <property type="component" value="Unassembled WGS sequence"/>
</dbReference>
<dbReference type="EMBL" id="LCQQ01000049">
    <property type="protein sequence ID" value="KKW19816.1"/>
    <property type="molecule type" value="Genomic_DNA"/>
</dbReference>
<proteinExistence type="predicted"/>
<feature type="region of interest" description="Disordered" evidence="1">
    <location>
        <begin position="50"/>
        <end position="95"/>
    </location>
</feature>
<reference evidence="2 3" key="1">
    <citation type="journal article" date="2015" name="Nature">
        <title>rRNA introns, odd ribosomes, and small enigmatic genomes across a large radiation of phyla.</title>
        <authorList>
            <person name="Brown C.T."/>
            <person name="Hug L.A."/>
            <person name="Thomas B.C."/>
            <person name="Sharon I."/>
            <person name="Castelle C.J."/>
            <person name="Singh A."/>
            <person name="Wilkins M.J."/>
            <person name="Williams K.H."/>
            <person name="Banfield J.F."/>
        </authorList>
    </citation>
    <scope>NUCLEOTIDE SEQUENCE [LARGE SCALE GENOMIC DNA]</scope>
</reference>
<name>A0A0G1WM10_9BACT</name>
<accession>A0A0G1WM10</accession>
<comment type="caution">
    <text evidence="2">The sequence shown here is derived from an EMBL/GenBank/DDBJ whole genome shotgun (WGS) entry which is preliminary data.</text>
</comment>